<dbReference type="InterPro" id="IPR023515">
    <property type="entry name" value="Quinolinate_synth_A_type3"/>
</dbReference>
<evidence type="ECO:0000256" key="10">
    <source>
        <dbReference type="ARBA" id="ARBA00023014"/>
    </source>
</evidence>
<dbReference type="GO" id="GO:0005829">
    <property type="term" value="C:cytosol"/>
    <property type="evidence" value="ECO:0007669"/>
    <property type="project" value="TreeGrafter"/>
</dbReference>
<keyword evidence="6 13" id="KW-0662">Pyridine nucleotide biosynthesis</keyword>
<evidence type="ECO:0000256" key="1">
    <source>
        <dbReference type="ARBA" id="ARBA00003791"/>
    </source>
</evidence>
<dbReference type="RefSeq" id="WP_307632826.1">
    <property type="nucleotide sequence ID" value="NZ_JAPHEH010000001.1"/>
</dbReference>
<dbReference type="HAMAP" id="MF_00569">
    <property type="entry name" value="NadA_type3"/>
    <property type="match status" value="1"/>
</dbReference>
<name>A0A9X4RQ31_9BACT</name>
<evidence type="ECO:0000256" key="4">
    <source>
        <dbReference type="ARBA" id="ARBA00022485"/>
    </source>
</evidence>
<comment type="similarity">
    <text evidence="13">Belongs to the quinolinate synthase family. Type 3 subfamily.</text>
</comment>
<dbReference type="Gene3D" id="3.40.50.10800">
    <property type="entry name" value="NadA-like"/>
    <property type="match status" value="3"/>
</dbReference>
<dbReference type="InterPro" id="IPR036094">
    <property type="entry name" value="NadA_sf"/>
</dbReference>
<evidence type="ECO:0000256" key="2">
    <source>
        <dbReference type="ARBA" id="ARBA00005065"/>
    </source>
</evidence>
<feature type="binding site" evidence="13">
    <location>
        <position position="105"/>
    </location>
    <ligand>
        <name>[4Fe-4S] cluster</name>
        <dbReference type="ChEBI" id="CHEBI:49883"/>
    </ligand>
</feature>
<keyword evidence="8 13" id="KW-0479">Metal-binding</keyword>
<reference evidence="14" key="1">
    <citation type="journal article" date="2022" name="bioRxiv">
        <title>Thiovibrio frasassiensisgen. nov., sp. nov., an autotrophic, elemental sulfur disproportionating bacterium isolated from sulfidic karst sediment, and proposal of Thiovibrionaceae fam. nov.</title>
        <authorList>
            <person name="Aronson H."/>
            <person name="Thomas C."/>
            <person name="Bhattacharyya M."/>
            <person name="Eckstein S."/>
            <person name="Jensen S."/>
            <person name="Barco R."/>
            <person name="Macalady J."/>
            <person name="Amend J."/>
        </authorList>
    </citation>
    <scope>NUCLEOTIDE SEQUENCE</scope>
    <source>
        <strain evidence="14">RS19-109</strain>
    </source>
</reference>
<sequence>MTVLQQVELGSEYLQENEEIICQKIAARKKELGGNLLILGHHYQQEATFRFADLTGDSLKLARNAAEATDRKYIVFCGVHFMAESADILTAPDQVVILPDLRAGCPMADMATSEEVAWAWEDLAKVTSGRVIPVTYVNSSALLKAFVGKHGGSVCTSSNAERVLTWALAEGEKVFFFPDEHLGRNSASALGIAEDEVVLWQRAKPLGGNTPAQLEKAKVILWDGYCTVHMQFTAAHVAGWRERDPEVRIIVHPECRNEVVNRADQYGSTEAIITAVRDSPVGSKWAIGTEVNLVNRLKSQYPDREIHSLSPFQCLCSTMYRIKPGYLLWVLDNLAQGRVVNRITVSPEVAAEAKLSLDRMLRI</sequence>
<keyword evidence="15" id="KW-1185">Reference proteome</keyword>
<comment type="caution">
    <text evidence="14">The sequence shown here is derived from an EMBL/GenBank/DDBJ whole genome shotgun (WGS) entry which is preliminary data.</text>
</comment>
<evidence type="ECO:0000256" key="9">
    <source>
        <dbReference type="ARBA" id="ARBA00023004"/>
    </source>
</evidence>
<proteinExistence type="inferred from homology"/>
<dbReference type="PANTHER" id="PTHR30573:SF0">
    <property type="entry name" value="QUINOLINATE SYNTHASE, CHLOROPLASTIC"/>
    <property type="match status" value="1"/>
</dbReference>
<feature type="binding site" evidence="13">
    <location>
        <position position="41"/>
    </location>
    <ligand>
        <name>iminosuccinate</name>
        <dbReference type="ChEBI" id="CHEBI:77875"/>
    </ligand>
</feature>
<dbReference type="EC" id="2.5.1.72" evidence="3 13"/>
<dbReference type="NCBIfam" id="TIGR00550">
    <property type="entry name" value="nadA"/>
    <property type="match status" value="1"/>
</dbReference>
<evidence type="ECO:0000256" key="3">
    <source>
        <dbReference type="ARBA" id="ARBA00012669"/>
    </source>
</evidence>
<evidence type="ECO:0000256" key="13">
    <source>
        <dbReference type="HAMAP-Rule" id="MF_00569"/>
    </source>
</evidence>
<keyword evidence="9 13" id="KW-0408">Iron</keyword>
<comment type="pathway">
    <text evidence="2 13">Cofactor biosynthesis; NAD(+) biosynthesis; quinolinate from iminoaspartate: step 1/1.</text>
</comment>
<keyword evidence="7 13" id="KW-0808">Transferase</keyword>
<dbReference type="EMBL" id="JAPHEH010000001">
    <property type="protein sequence ID" value="MDG4475852.1"/>
    <property type="molecule type" value="Genomic_DNA"/>
</dbReference>
<evidence type="ECO:0000256" key="8">
    <source>
        <dbReference type="ARBA" id="ARBA00022723"/>
    </source>
</evidence>
<feature type="binding site" evidence="13">
    <location>
        <begin position="252"/>
        <end position="254"/>
    </location>
    <ligand>
        <name>iminosuccinate</name>
        <dbReference type="ChEBI" id="CHEBI:77875"/>
    </ligand>
</feature>
<evidence type="ECO:0000256" key="6">
    <source>
        <dbReference type="ARBA" id="ARBA00022642"/>
    </source>
</evidence>
<dbReference type="FunFam" id="3.40.50.10800:FF:000001">
    <property type="entry name" value="Quinolinate synthase A"/>
    <property type="match status" value="1"/>
</dbReference>
<comment type="cofactor">
    <cofactor evidence="13">
        <name>[4Fe-4S] cluster</name>
        <dbReference type="ChEBI" id="CHEBI:49883"/>
    </cofactor>
    <text evidence="13">Binds 1 [4Fe-4S] cluster per subunit.</text>
</comment>
<evidence type="ECO:0000256" key="11">
    <source>
        <dbReference type="ARBA" id="ARBA00050125"/>
    </source>
</evidence>
<evidence type="ECO:0000256" key="12">
    <source>
        <dbReference type="ARBA" id="ARBA00073059"/>
    </source>
</evidence>
<dbReference type="AlphaFoldDB" id="A0A9X4RQ31"/>
<evidence type="ECO:0000313" key="15">
    <source>
        <dbReference type="Proteomes" id="UP001154240"/>
    </source>
</evidence>
<keyword evidence="10 13" id="KW-0411">Iron-sulfur</keyword>
<organism evidence="14 15">
    <name type="scientific">Thiovibrio frasassiensis</name>
    <dbReference type="NCBI Taxonomy" id="2984131"/>
    <lineage>
        <taxon>Bacteria</taxon>
        <taxon>Pseudomonadati</taxon>
        <taxon>Thermodesulfobacteriota</taxon>
        <taxon>Desulfobulbia</taxon>
        <taxon>Desulfobulbales</taxon>
        <taxon>Thiovibrionaceae</taxon>
        <taxon>Thiovibrio</taxon>
    </lineage>
</organism>
<feature type="binding site" evidence="13">
    <location>
        <position position="157"/>
    </location>
    <ligand>
        <name>iminosuccinate</name>
        <dbReference type="ChEBI" id="CHEBI:77875"/>
    </ligand>
</feature>
<dbReference type="InterPro" id="IPR003473">
    <property type="entry name" value="NadA"/>
</dbReference>
<keyword evidence="5 13" id="KW-0963">Cytoplasm</keyword>
<dbReference type="Pfam" id="PF02445">
    <property type="entry name" value="NadA"/>
    <property type="match status" value="1"/>
</dbReference>
<dbReference type="Proteomes" id="UP001154240">
    <property type="component" value="Unassembled WGS sequence"/>
</dbReference>
<dbReference type="NCBIfam" id="NF006883">
    <property type="entry name" value="PRK09375.2-4"/>
    <property type="match status" value="1"/>
</dbReference>
<feature type="binding site" evidence="13">
    <location>
        <begin position="136"/>
        <end position="138"/>
    </location>
    <ligand>
        <name>iminosuccinate</name>
        <dbReference type="ChEBI" id="CHEBI:77875"/>
    </ligand>
</feature>
<dbReference type="PANTHER" id="PTHR30573">
    <property type="entry name" value="QUINOLINATE SYNTHETASE A"/>
    <property type="match status" value="1"/>
</dbReference>
<evidence type="ECO:0000313" key="14">
    <source>
        <dbReference type="EMBL" id="MDG4475852.1"/>
    </source>
</evidence>
<accession>A0A9X4RQ31</accession>
<dbReference type="GO" id="GO:0034628">
    <property type="term" value="P:'de novo' NAD+ biosynthetic process from L-aspartate"/>
    <property type="evidence" value="ECO:0007669"/>
    <property type="project" value="TreeGrafter"/>
</dbReference>
<feature type="binding site" evidence="13">
    <location>
        <position position="226"/>
    </location>
    <ligand>
        <name>[4Fe-4S] cluster</name>
        <dbReference type="ChEBI" id="CHEBI:49883"/>
    </ligand>
</feature>
<dbReference type="GO" id="GO:0046872">
    <property type="term" value="F:metal ion binding"/>
    <property type="evidence" value="ECO:0007669"/>
    <property type="project" value="UniProtKB-KW"/>
</dbReference>
<feature type="binding site" evidence="13">
    <location>
        <position position="58"/>
    </location>
    <ligand>
        <name>iminosuccinate</name>
        <dbReference type="ChEBI" id="CHEBI:77875"/>
    </ligand>
</feature>
<feature type="binding site" evidence="13">
    <location>
        <position position="316"/>
    </location>
    <ligand>
        <name>[4Fe-4S] cluster</name>
        <dbReference type="ChEBI" id="CHEBI:49883"/>
    </ligand>
</feature>
<dbReference type="GO" id="GO:0008987">
    <property type="term" value="F:quinolinate synthetase A activity"/>
    <property type="evidence" value="ECO:0007669"/>
    <property type="project" value="UniProtKB-UniRule"/>
</dbReference>
<protein>
    <recommendedName>
        <fullName evidence="12 13">Quinolinate synthase</fullName>
        <ecNumber evidence="3 13">2.5.1.72</ecNumber>
    </recommendedName>
</protein>
<feature type="binding site" evidence="13">
    <location>
        <position position="269"/>
    </location>
    <ligand>
        <name>iminosuccinate</name>
        <dbReference type="ChEBI" id="CHEBI:77875"/>
    </ligand>
</feature>
<comment type="function">
    <text evidence="1 13">Catalyzes the condensation of iminoaspartate with dihydroxyacetone phosphate to form quinolinate.</text>
</comment>
<evidence type="ECO:0000256" key="5">
    <source>
        <dbReference type="ARBA" id="ARBA00022490"/>
    </source>
</evidence>
<comment type="subcellular location">
    <subcellularLocation>
        <location evidence="13">Cytoplasm</location>
    </subcellularLocation>
</comment>
<keyword evidence="4 13" id="KW-0004">4Fe-4S</keyword>
<dbReference type="GO" id="GO:0051539">
    <property type="term" value="F:4 iron, 4 sulfur cluster binding"/>
    <property type="evidence" value="ECO:0007669"/>
    <property type="project" value="UniProtKB-KW"/>
</dbReference>
<comment type="catalytic activity">
    <reaction evidence="11">
        <text>iminosuccinate + dihydroxyacetone phosphate = quinolinate + phosphate + 2 H2O + H(+)</text>
        <dbReference type="Rhea" id="RHEA:25888"/>
        <dbReference type="ChEBI" id="CHEBI:15377"/>
        <dbReference type="ChEBI" id="CHEBI:15378"/>
        <dbReference type="ChEBI" id="CHEBI:29959"/>
        <dbReference type="ChEBI" id="CHEBI:43474"/>
        <dbReference type="ChEBI" id="CHEBI:57642"/>
        <dbReference type="ChEBI" id="CHEBI:77875"/>
        <dbReference type="EC" id="2.5.1.72"/>
    </reaction>
    <physiologicalReaction direction="left-to-right" evidence="11">
        <dbReference type="Rhea" id="RHEA:25889"/>
    </physiologicalReaction>
</comment>
<reference evidence="14" key="2">
    <citation type="submission" date="2022-10" db="EMBL/GenBank/DDBJ databases">
        <authorList>
            <person name="Aronson H.S."/>
        </authorList>
    </citation>
    <scope>NUCLEOTIDE SEQUENCE</scope>
    <source>
        <strain evidence="14">RS19-109</strain>
    </source>
</reference>
<dbReference type="SUPFAM" id="SSF142754">
    <property type="entry name" value="NadA-like"/>
    <property type="match status" value="1"/>
</dbReference>
<evidence type="ECO:0000256" key="7">
    <source>
        <dbReference type="ARBA" id="ARBA00022679"/>
    </source>
</evidence>
<gene>
    <name evidence="13 14" type="primary">nadA</name>
    <name evidence="14" type="ORF">OLX77_06730</name>
</gene>